<comment type="caution">
    <text evidence="1">The sequence shown here is derived from an EMBL/GenBank/DDBJ whole genome shotgun (WGS) entry which is preliminary data.</text>
</comment>
<accession>A0AAN9S7Y8</accession>
<dbReference type="AlphaFoldDB" id="A0AAN9S7Y8"/>
<sequence length="75" mass="8637">MGLFLGCKEKVKIEGSPMFDTRGEPTTEPMHSFREARNFLIITEEALMIYFMDKCAAEALEEHGDIDMFEFDPVE</sequence>
<gene>
    <name evidence="1" type="ORF">VNO78_19233</name>
</gene>
<evidence type="ECO:0000313" key="1">
    <source>
        <dbReference type="EMBL" id="KAK7390977.1"/>
    </source>
</evidence>
<keyword evidence="2" id="KW-1185">Reference proteome</keyword>
<evidence type="ECO:0000313" key="2">
    <source>
        <dbReference type="Proteomes" id="UP001386955"/>
    </source>
</evidence>
<reference evidence="1 2" key="1">
    <citation type="submission" date="2024-01" db="EMBL/GenBank/DDBJ databases">
        <title>The genomes of 5 underutilized Papilionoideae crops provide insights into root nodulation and disease resistanc.</title>
        <authorList>
            <person name="Jiang F."/>
        </authorList>
    </citation>
    <scope>NUCLEOTIDE SEQUENCE [LARGE SCALE GENOMIC DNA]</scope>
    <source>
        <strain evidence="1">DUOXIRENSHENG_FW03</strain>
        <tissue evidence="1">Leaves</tissue>
    </source>
</reference>
<proteinExistence type="predicted"/>
<dbReference type="EMBL" id="JAYMYS010000005">
    <property type="protein sequence ID" value="KAK7390977.1"/>
    <property type="molecule type" value="Genomic_DNA"/>
</dbReference>
<organism evidence="1 2">
    <name type="scientific">Psophocarpus tetragonolobus</name>
    <name type="common">Winged bean</name>
    <name type="synonym">Dolichos tetragonolobus</name>
    <dbReference type="NCBI Taxonomy" id="3891"/>
    <lineage>
        <taxon>Eukaryota</taxon>
        <taxon>Viridiplantae</taxon>
        <taxon>Streptophyta</taxon>
        <taxon>Embryophyta</taxon>
        <taxon>Tracheophyta</taxon>
        <taxon>Spermatophyta</taxon>
        <taxon>Magnoliopsida</taxon>
        <taxon>eudicotyledons</taxon>
        <taxon>Gunneridae</taxon>
        <taxon>Pentapetalae</taxon>
        <taxon>rosids</taxon>
        <taxon>fabids</taxon>
        <taxon>Fabales</taxon>
        <taxon>Fabaceae</taxon>
        <taxon>Papilionoideae</taxon>
        <taxon>50 kb inversion clade</taxon>
        <taxon>NPAAA clade</taxon>
        <taxon>indigoferoid/millettioid clade</taxon>
        <taxon>Phaseoleae</taxon>
        <taxon>Psophocarpus</taxon>
    </lineage>
</organism>
<dbReference type="Proteomes" id="UP001386955">
    <property type="component" value="Unassembled WGS sequence"/>
</dbReference>
<protein>
    <submittedName>
        <fullName evidence="1">Uncharacterized protein</fullName>
    </submittedName>
</protein>
<name>A0AAN9S7Y8_PSOTE</name>